<evidence type="ECO:0000259" key="6">
    <source>
        <dbReference type="Pfam" id="PF01061"/>
    </source>
</evidence>
<evidence type="ECO:0000313" key="7">
    <source>
        <dbReference type="EMBL" id="CAB4734457.1"/>
    </source>
</evidence>
<feature type="domain" description="ABC-2 type transporter transmembrane" evidence="6">
    <location>
        <begin position="22"/>
        <end position="233"/>
    </location>
</feature>
<feature type="transmembrane region" description="Helical" evidence="5">
    <location>
        <begin position="152"/>
        <end position="176"/>
    </location>
</feature>
<keyword evidence="2 5" id="KW-0812">Transmembrane</keyword>
<dbReference type="InterPro" id="IPR051328">
    <property type="entry name" value="T7SS_ABC-Transporter"/>
</dbReference>
<dbReference type="GO" id="GO:0043190">
    <property type="term" value="C:ATP-binding cassette (ABC) transporter complex"/>
    <property type="evidence" value="ECO:0007669"/>
    <property type="project" value="InterPro"/>
</dbReference>
<feature type="transmembrane region" description="Helical" evidence="5">
    <location>
        <begin position="38"/>
        <end position="61"/>
    </location>
</feature>
<keyword evidence="3 5" id="KW-1133">Transmembrane helix</keyword>
<name>A0A6J7FG10_9ZZZZ</name>
<feature type="transmembrane region" description="Helical" evidence="5">
    <location>
        <begin position="126"/>
        <end position="146"/>
    </location>
</feature>
<evidence type="ECO:0000313" key="9">
    <source>
        <dbReference type="EMBL" id="CAB4890593.1"/>
    </source>
</evidence>
<evidence type="ECO:0000256" key="3">
    <source>
        <dbReference type="ARBA" id="ARBA00022989"/>
    </source>
</evidence>
<feature type="transmembrane region" description="Helical" evidence="5">
    <location>
        <begin position="243"/>
        <end position="261"/>
    </location>
</feature>
<proteinExistence type="predicted"/>
<evidence type="ECO:0000256" key="2">
    <source>
        <dbReference type="ARBA" id="ARBA00022692"/>
    </source>
</evidence>
<comment type="subcellular location">
    <subcellularLocation>
        <location evidence="1">Membrane</location>
        <topology evidence="1">Multi-pass membrane protein</topology>
    </subcellularLocation>
</comment>
<sequence length="269" mass="28809">MTESPLTTGQRVSSIAHDFGVFRALTARGMMRMRRIPALIIPAIMMPMFFVIAFSGSFSALANVEGFPTPRVINWMVPYAILQGASFAGMGAAGGTATDIEGGFFDRLLLAPCRRPILMVGPLGYSALRSLIPTTLVLLLSLALGADLPGGALGLLCLYVAAVGVALLFGTLGLAFVYKFRSLKSLSIVQIFIFGFMFLSIGQVPLALQSGWLQHAARLNPMTNILRLSRQGFLGHVTWHGTWPGLVAIAGLVLGFGAVAYRNLRRIVP</sequence>
<protein>
    <submittedName>
        <fullName evidence="9">Unannotated protein</fullName>
    </submittedName>
</protein>
<gene>
    <name evidence="7" type="ORF">UFOPK2754_00717</name>
    <name evidence="8" type="ORF">UFOPK3139_01490</name>
    <name evidence="9" type="ORF">UFOPK3543_00230</name>
    <name evidence="10" type="ORF">UFOPK3967_02265</name>
</gene>
<dbReference type="AlphaFoldDB" id="A0A6J7FG10"/>
<dbReference type="EMBL" id="CAFABA010000056">
    <property type="protein sequence ID" value="CAB4831208.1"/>
    <property type="molecule type" value="Genomic_DNA"/>
</dbReference>
<dbReference type="GO" id="GO:0140359">
    <property type="term" value="F:ABC-type transporter activity"/>
    <property type="evidence" value="ECO:0007669"/>
    <property type="project" value="InterPro"/>
</dbReference>
<dbReference type="InterPro" id="IPR000412">
    <property type="entry name" value="ABC_2_transport"/>
</dbReference>
<organism evidence="9">
    <name type="scientific">freshwater metagenome</name>
    <dbReference type="NCBI Taxonomy" id="449393"/>
    <lineage>
        <taxon>unclassified sequences</taxon>
        <taxon>metagenomes</taxon>
        <taxon>ecological metagenomes</taxon>
    </lineage>
</organism>
<keyword evidence="4 5" id="KW-0472">Membrane</keyword>
<dbReference type="PIRSF" id="PIRSF006648">
    <property type="entry name" value="DrrB"/>
    <property type="match status" value="1"/>
</dbReference>
<dbReference type="PANTHER" id="PTHR43077:SF10">
    <property type="entry name" value="TRANSPORT PERMEASE PROTEIN"/>
    <property type="match status" value="1"/>
</dbReference>
<evidence type="ECO:0000256" key="4">
    <source>
        <dbReference type="ARBA" id="ARBA00023136"/>
    </source>
</evidence>
<evidence type="ECO:0000313" key="8">
    <source>
        <dbReference type="EMBL" id="CAB4831208.1"/>
    </source>
</evidence>
<dbReference type="EMBL" id="CAFBMH010000004">
    <property type="protein sequence ID" value="CAB4890593.1"/>
    <property type="molecule type" value="Genomic_DNA"/>
</dbReference>
<accession>A0A6J7FG10</accession>
<feature type="transmembrane region" description="Helical" evidence="5">
    <location>
        <begin position="188"/>
        <end position="208"/>
    </location>
</feature>
<dbReference type="PANTHER" id="PTHR43077">
    <property type="entry name" value="TRANSPORT PERMEASE YVFS-RELATED"/>
    <property type="match status" value="1"/>
</dbReference>
<dbReference type="InterPro" id="IPR013525">
    <property type="entry name" value="ABC2_TM"/>
</dbReference>
<evidence type="ECO:0000313" key="10">
    <source>
        <dbReference type="EMBL" id="CAB5011641.1"/>
    </source>
</evidence>
<dbReference type="EMBL" id="CAFBOS010000164">
    <property type="protein sequence ID" value="CAB5011641.1"/>
    <property type="molecule type" value="Genomic_DNA"/>
</dbReference>
<feature type="transmembrane region" description="Helical" evidence="5">
    <location>
        <begin position="81"/>
        <end position="105"/>
    </location>
</feature>
<evidence type="ECO:0000256" key="1">
    <source>
        <dbReference type="ARBA" id="ARBA00004141"/>
    </source>
</evidence>
<reference evidence="9" key="1">
    <citation type="submission" date="2020-05" db="EMBL/GenBank/DDBJ databases">
        <authorList>
            <person name="Chiriac C."/>
            <person name="Salcher M."/>
            <person name="Ghai R."/>
            <person name="Kavagutti S V."/>
        </authorList>
    </citation>
    <scope>NUCLEOTIDE SEQUENCE</scope>
</reference>
<evidence type="ECO:0000256" key="5">
    <source>
        <dbReference type="SAM" id="Phobius"/>
    </source>
</evidence>
<dbReference type="Pfam" id="PF01061">
    <property type="entry name" value="ABC2_membrane"/>
    <property type="match status" value="1"/>
</dbReference>
<dbReference type="EMBL" id="CAEZYR010000018">
    <property type="protein sequence ID" value="CAB4734457.1"/>
    <property type="molecule type" value="Genomic_DNA"/>
</dbReference>